<dbReference type="Pfam" id="PF03407">
    <property type="entry name" value="Nucleotid_trans"/>
    <property type="match status" value="1"/>
</dbReference>
<evidence type="ECO:0000256" key="4">
    <source>
        <dbReference type="ARBA" id="ARBA00022679"/>
    </source>
</evidence>
<dbReference type="EMBL" id="MU853658">
    <property type="protein sequence ID" value="KAK4139556.1"/>
    <property type="molecule type" value="Genomic_DNA"/>
</dbReference>
<dbReference type="GO" id="GO:0006487">
    <property type="term" value="P:protein N-linked glycosylation"/>
    <property type="evidence" value="ECO:0007669"/>
    <property type="project" value="TreeGrafter"/>
</dbReference>
<dbReference type="InterPro" id="IPR005069">
    <property type="entry name" value="Nucl-diP-sugar_transferase"/>
</dbReference>
<keyword evidence="5" id="KW-0812">Transmembrane</keyword>
<evidence type="ECO:0000256" key="2">
    <source>
        <dbReference type="ARBA" id="ARBA00007033"/>
    </source>
</evidence>
<protein>
    <recommendedName>
        <fullName evidence="6">Nucleotide-diphospho-sugar transferase domain-containing protein</fullName>
    </recommendedName>
</protein>
<dbReference type="AlphaFoldDB" id="A0AAN6UVG5"/>
<evidence type="ECO:0000256" key="3">
    <source>
        <dbReference type="ARBA" id="ARBA00022676"/>
    </source>
</evidence>
<comment type="similarity">
    <text evidence="1">Belongs to the glycosyltransferase 34 family.</text>
</comment>
<keyword evidence="5" id="KW-1133">Transmembrane helix</keyword>
<organism evidence="7 8">
    <name type="scientific">Dichotomopilus funicola</name>
    <dbReference type="NCBI Taxonomy" id="1934379"/>
    <lineage>
        <taxon>Eukaryota</taxon>
        <taxon>Fungi</taxon>
        <taxon>Dikarya</taxon>
        <taxon>Ascomycota</taxon>
        <taxon>Pezizomycotina</taxon>
        <taxon>Sordariomycetes</taxon>
        <taxon>Sordariomycetidae</taxon>
        <taxon>Sordariales</taxon>
        <taxon>Chaetomiaceae</taxon>
        <taxon>Dichotomopilus</taxon>
    </lineage>
</organism>
<feature type="domain" description="Nucleotide-diphospho-sugar transferase" evidence="6">
    <location>
        <begin position="174"/>
        <end position="299"/>
    </location>
</feature>
<keyword evidence="8" id="KW-1185">Reference proteome</keyword>
<keyword evidence="5" id="KW-0472">Membrane</keyword>
<dbReference type="GO" id="GO:0000139">
    <property type="term" value="C:Golgi membrane"/>
    <property type="evidence" value="ECO:0007669"/>
    <property type="project" value="TreeGrafter"/>
</dbReference>
<proteinExistence type="inferred from homology"/>
<evidence type="ECO:0000313" key="7">
    <source>
        <dbReference type="EMBL" id="KAK4139556.1"/>
    </source>
</evidence>
<dbReference type="PANTHER" id="PTHR31306:SF3">
    <property type="entry name" value="NUCLEOTIDE-DIPHOSPHO-SUGAR TRANSFERASE DOMAIN-CONTAINING PROTEIN"/>
    <property type="match status" value="1"/>
</dbReference>
<dbReference type="RefSeq" id="XP_062632927.1">
    <property type="nucleotide sequence ID" value="XM_062782272.1"/>
</dbReference>
<keyword evidence="3" id="KW-0328">Glycosyltransferase</keyword>
<evidence type="ECO:0000259" key="6">
    <source>
        <dbReference type="Pfam" id="PF03407"/>
    </source>
</evidence>
<sequence>MTPLQYYLQGRRRLVLILPIVGLALLLAAGLYQGSIPQPPLPKVVFGDSPENERYDSGQPQANDLPSLIRALWAPVVLPITAPSFTTIDGLRKQLPRPNHPIHATPLGKRVCVLDVDNRGFDDEGGIFSNQLPVWDRVNGSTAGFLSHYLFAAIHGYTYKFVRAPKYADRAPHWAKVVFVKEMLKRYDIVLMMDGDAVFTTPQVPLEWLLNYWQIGPETLVAMPEDPALDPNWDIRHRANVNSGFIIAQASDLTQRLFEDWAECPSEKRYPGCAEWKTKPFHEQSAFSSFVRYDFLDGYSIDTHPQYIRHIPCSDANGYPEVAHYGCLGHFVRHFWQDKNLTVPEFTHNVMGALAPILAHSAYRQGGHVEDYRDMVLDGAELLGGP</sequence>
<dbReference type="InterPro" id="IPR029044">
    <property type="entry name" value="Nucleotide-diphossugar_trans"/>
</dbReference>
<accession>A0AAN6UVG5</accession>
<name>A0AAN6UVG5_9PEZI</name>
<gene>
    <name evidence="7" type="ORF">C8A04DRAFT_32944</name>
</gene>
<dbReference type="InterPro" id="IPR008630">
    <property type="entry name" value="Glyco_trans_34"/>
</dbReference>
<dbReference type="GO" id="GO:0016757">
    <property type="term" value="F:glycosyltransferase activity"/>
    <property type="evidence" value="ECO:0007669"/>
    <property type="project" value="UniProtKB-KW"/>
</dbReference>
<evidence type="ECO:0000313" key="8">
    <source>
        <dbReference type="Proteomes" id="UP001302676"/>
    </source>
</evidence>
<reference evidence="7" key="1">
    <citation type="journal article" date="2023" name="Mol. Phylogenet. Evol.">
        <title>Genome-scale phylogeny and comparative genomics of the fungal order Sordariales.</title>
        <authorList>
            <person name="Hensen N."/>
            <person name="Bonometti L."/>
            <person name="Westerberg I."/>
            <person name="Brannstrom I.O."/>
            <person name="Guillou S."/>
            <person name="Cros-Aarteil S."/>
            <person name="Calhoun S."/>
            <person name="Haridas S."/>
            <person name="Kuo A."/>
            <person name="Mondo S."/>
            <person name="Pangilinan J."/>
            <person name="Riley R."/>
            <person name="LaButti K."/>
            <person name="Andreopoulos B."/>
            <person name="Lipzen A."/>
            <person name="Chen C."/>
            <person name="Yan M."/>
            <person name="Daum C."/>
            <person name="Ng V."/>
            <person name="Clum A."/>
            <person name="Steindorff A."/>
            <person name="Ohm R.A."/>
            <person name="Martin F."/>
            <person name="Silar P."/>
            <person name="Natvig D.O."/>
            <person name="Lalanne C."/>
            <person name="Gautier V."/>
            <person name="Ament-Velasquez S.L."/>
            <person name="Kruys A."/>
            <person name="Hutchinson M.I."/>
            <person name="Powell A.J."/>
            <person name="Barry K."/>
            <person name="Miller A.N."/>
            <person name="Grigoriev I.V."/>
            <person name="Debuchy R."/>
            <person name="Gladieux P."/>
            <person name="Hiltunen Thoren M."/>
            <person name="Johannesson H."/>
        </authorList>
    </citation>
    <scope>NUCLEOTIDE SEQUENCE</scope>
    <source>
        <strain evidence="7">CBS 141.50</strain>
    </source>
</reference>
<evidence type="ECO:0000256" key="5">
    <source>
        <dbReference type="SAM" id="Phobius"/>
    </source>
</evidence>
<dbReference type="PANTHER" id="PTHR31306">
    <property type="entry name" value="ALPHA-1,6-MANNOSYLTRANSFERASE MNN11-RELATED"/>
    <property type="match status" value="1"/>
</dbReference>
<dbReference type="GeneID" id="87818885"/>
<feature type="transmembrane region" description="Helical" evidence="5">
    <location>
        <begin position="14"/>
        <end position="32"/>
    </location>
</feature>
<evidence type="ECO:0000256" key="1">
    <source>
        <dbReference type="ARBA" id="ARBA00005664"/>
    </source>
</evidence>
<dbReference type="Proteomes" id="UP001302676">
    <property type="component" value="Unassembled WGS sequence"/>
</dbReference>
<comment type="caution">
    <text evidence="7">The sequence shown here is derived from an EMBL/GenBank/DDBJ whole genome shotgun (WGS) entry which is preliminary data.</text>
</comment>
<keyword evidence="4" id="KW-0808">Transferase</keyword>
<reference evidence="7" key="2">
    <citation type="submission" date="2023-05" db="EMBL/GenBank/DDBJ databases">
        <authorList>
            <consortium name="Lawrence Berkeley National Laboratory"/>
            <person name="Steindorff A."/>
            <person name="Hensen N."/>
            <person name="Bonometti L."/>
            <person name="Westerberg I."/>
            <person name="Brannstrom I.O."/>
            <person name="Guillou S."/>
            <person name="Cros-Aarteil S."/>
            <person name="Calhoun S."/>
            <person name="Haridas S."/>
            <person name="Kuo A."/>
            <person name="Mondo S."/>
            <person name="Pangilinan J."/>
            <person name="Riley R."/>
            <person name="Labutti K."/>
            <person name="Andreopoulos B."/>
            <person name="Lipzen A."/>
            <person name="Chen C."/>
            <person name="Yanf M."/>
            <person name="Daum C."/>
            <person name="Ng V."/>
            <person name="Clum A."/>
            <person name="Ohm R."/>
            <person name="Martin F."/>
            <person name="Silar P."/>
            <person name="Natvig D."/>
            <person name="Lalanne C."/>
            <person name="Gautier V."/>
            <person name="Ament-Velasquez S.L."/>
            <person name="Kruys A."/>
            <person name="Hutchinson M.I."/>
            <person name="Powell A.J."/>
            <person name="Barry K."/>
            <person name="Miller A.N."/>
            <person name="Grigoriev I.V."/>
            <person name="Debuchy R."/>
            <person name="Gladieux P."/>
            <person name="Thoren M.H."/>
            <person name="Johannesson H."/>
        </authorList>
    </citation>
    <scope>NUCLEOTIDE SEQUENCE</scope>
    <source>
        <strain evidence="7">CBS 141.50</strain>
    </source>
</reference>
<comment type="similarity">
    <text evidence="2">Belongs to the glycosyltransferase 77 family.</text>
</comment>
<dbReference type="Gene3D" id="3.90.550.10">
    <property type="entry name" value="Spore Coat Polysaccharide Biosynthesis Protein SpsA, Chain A"/>
    <property type="match status" value="1"/>
</dbReference>